<reference evidence="3 4" key="1">
    <citation type="submission" date="2016-02" db="EMBL/GenBank/DDBJ databases">
        <title>Band-tailed pigeon sequencing and assembly.</title>
        <authorList>
            <person name="Soares A.E."/>
            <person name="Novak B.J."/>
            <person name="Rice E.S."/>
            <person name="O'Connell B."/>
            <person name="Chang D."/>
            <person name="Weber S."/>
            <person name="Shapiro B."/>
        </authorList>
    </citation>
    <scope>NUCLEOTIDE SEQUENCE [LARGE SCALE GENOMIC DNA]</scope>
    <source>
        <strain evidence="3">BTP2013</strain>
        <tissue evidence="3">Blood</tissue>
    </source>
</reference>
<accession>A0A1V4K565</accession>
<feature type="signal peptide" evidence="2">
    <location>
        <begin position="1"/>
        <end position="22"/>
    </location>
</feature>
<proteinExistence type="predicted"/>
<feature type="region of interest" description="Disordered" evidence="1">
    <location>
        <begin position="23"/>
        <end position="62"/>
    </location>
</feature>
<organism evidence="3 4">
    <name type="scientific">Patagioenas fasciata monilis</name>
    <dbReference type="NCBI Taxonomy" id="372326"/>
    <lineage>
        <taxon>Eukaryota</taxon>
        <taxon>Metazoa</taxon>
        <taxon>Chordata</taxon>
        <taxon>Craniata</taxon>
        <taxon>Vertebrata</taxon>
        <taxon>Euteleostomi</taxon>
        <taxon>Archelosauria</taxon>
        <taxon>Archosauria</taxon>
        <taxon>Dinosauria</taxon>
        <taxon>Saurischia</taxon>
        <taxon>Theropoda</taxon>
        <taxon>Coelurosauria</taxon>
        <taxon>Aves</taxon>
        <taxon>Neognathae</taxon>
        <taxon>Neoaves</taxon>
        <taxon>Columbimorphae</taxon>
        <taxon>Columbiformes</taxon>
        <taxon>Columbidae</taxon>
        <taxon>Patagioenas</taxon>
    </lineage>
</organism>
<evidence type="ECO:0000256" key="1">
    <source>
        <dbReference type="SAM" id="MobiDB-lite"/>
    </source>
</evidence>
<feature type="compositionally biased region" description="Basic and acidic residues" evidence="1">
    <location>
        <begin position="23"/>
        <end position="32"/>
    </location>
</feature>
<feature type="chain" id="PRO_5012166408" evidence="2">
    <location>
        <begin position="23"/>
        <end position="110"/>
    </location>
</feature>
<dbReference type="EMBL" id="LSYS01004372">
    <property type="protein sequence ID" value="OPJ79609.1"/>
    <property type="molecule type" value="Genomic_DNA"/>
</dbReference>
<protein>
    <submittedName>
        <fullName evidence="3">Uncharacterized protein</fullName>
    </submittedName>
</protein>
<keyword evidence="2" id="KW-0732">Signal</keyword>
<name>A0A1V4K565_PATFA</name>
<comment type="caution">
    <text evidence="3">The sequence shown here is derived from an EMBL/GenBank/DDBJ whole genome shotgun (WGS) entry which is preliminary data.</text>
</comment>
<evidence type="ECO:0000313" key="4">
    <source>
        <dbReference type="Proteomes" id="UP000190648"/>
    </source>
</evidence>
<evidence type="ECO:0000313" key="3">
    <source>
        <dbReference type="EMBL" id="OPJ79609.1"/>
    </source>
</evidence>
<evidence type="ECO:0000256" key="2">
    <source>
        <dbReference type="SAM" id="SignalP"/>
    </source>
</evidence>
<gene>
    <name evidence="3" type="ORF">AV530_009137</name>
</gene>
<dbReference type="AlphaFoldDB" id="A0A1V4K565"/>
<keyword evidence="4" id="KW-1185">Reference proteome</keyword>
<dbReference type="Proteomes" id="UP000190648">
    <property type="component" value="Unassembled WGS sequence"/>
</dbReference>
<sequence>MDLRAGLALWLLCGLLLQPGRAERPPGPHLDETPIAEHVPFPRPGGSRRRREVSAEQNPQSQQRWLIAWIPARDASAPSSNISTCFSLLRFTFSRKTCSFAHGEKLRVGE</sequence>